<keyword evidence="1" id="KW-1133">Transmembrane helix</keyword>
<accession>A0ABD4EGT2</accession>
<evidence type="ECO:0000313" key="2">
    <source>
        <dbReference type="EMBL" id="KXA39041.1"/>
    </source>
</evidence>
<dbReference type="Proteomes" id="UP000070063">
    <property type="component" value="Unassembled WGS sequence"/>
</dbReference>
<keyword evidence="1" id="KW-0472">Membrane</keyword>
<feature type="transmembrane region" description="Helical" evidence="1">
    <location>
        <begin position="64"/>
        <end position="83"/>
    </location>
</feature>
<protein>
    <submittedName>
        <fullName evidence="2">Uncharacterized protein</fullName>
    </submittedName>
</protein>
<feature type="transmembrane region" description="Helical" evidence="1">
    <location>
        <begin position="121"/>
        <end position="144"/>
    </location>
</feature>
<name>A0ABD4EGT2_STALU</name>
<proteinExistence type="predicted"/>
<evidence type="ECO:0000313" key="3">
    <source>
        <dbReference type="Proteomes" id="UP000070063"/>
    </source>
</evidence>
<organism evidence="2 3">
    <name type="scientific">Staphylococcus lugdunensis</name>
    <dbReference type="NCBI Taxonomy" id="28035"/>
    <lineage>
        <taxon>Bacteria</taxon>
        <taxon>Bacillati</taxon>
        <taxon>Bacillota</taxon>
        <taxon>Bacilli</taxon>
        <taxon>Bacillales</taxon>
        <taxon>Staphylococcaceae</taxon>
        <taxon>Staphylococcus</taxon>
    </lineage>
</organism>
<evidence type="ECO:0000256" key="1">
    <source>
        <dbReference type="SAM" id="Phobius"/>
    </source>
</evidence>
<feature type="transmembrane region" description="Helical" evidence="1">
    <location>
        <begin position="90"/>
        <end position="115"/>
    </location>
</feature>
<sequence>MMEKQTQVREKRTGNLIAISSLVFSFLLVFHNFVALDMATAKALLAFAGQKTSDAVAHNLLNGFRYTGIMYILAYLAGVIAFWNRHMYLWWFMFAVFVSNAIFTLINISLVIKGITTAHSFMYALPILIVIIGSLALALYMLVISIKRKSTFNR</sequence>
<reference evidence="2 3" key="1">
    <citation type="submission" date="2016-01" db="EMBL/GenBank/DDBJ databases">
        <authorList>
            <person name="Mitreva M."/>
            <person name="Pepin K.H."/>
            <person name="Mihindukulasuriya K.A."/>
            <person name="Fulton R."/>
            <person name="Fronick C."/>
            <person name="O'Laughlin M."/>
            <person name="Miner T."/>
            <person name="Herter B."/>
            <person name="Rosa B.A."/>
            <person name="Cordes M."/>
            <person name="Tomlinson C."/>
            <person name="Wollam A."/>
            <person name="Palsikar V.B."/>
            <person name="Mardis E.R."/>
            <person name="Wilson R.K."/>
        </authorList>
    </citation>
    <scope>NUCLEOTIDE SEQUENCE [LARGE SCALE GENOMIC DNA]</scope>
    <source>
        <strain evidence="2 3">MJR7738</strain>
    </source>
</reference>
<comment type="caution">
    <text evidence="2">The sequence shown here is derived from an EMBL/GenBank/DDBJ whole genome shotgun (WGS) entry which is preliminary data.</text>
</comment>
<dbReference type="AlphaFoldDB" id="A0ABD4EGT2"/>
<gene>
    <name evidence="2" type="ORF">HMPREF3225_00892</name>
</gene>
<keyword evidence="1" id="KW-0812">Transmembrane</keyword>
<dbReference type="EMBL" id="LRQI01000031">
    <property type="protein sequence ID" value="KXA39041.1"/>
    <property type="molecule type" value="Genomic_DNA"/>
</dbReference>